<accession>A0A927F0B4</accession>
<feature type="transmembrane region" description="Helical" evidence="8">
    <location>
        <begin position="44"/>
        <end position="63"/>
    </location>
</feature>
<dbReference type="SUPFAM" id="SSF103473">
    <property type="entry name" value="MFS general substrate transporter"/>
    <property type="match status" value="1"/>
</dbReference>
<evidence type="ECO:0000259" key="9">
    <source>
        <dbReference type="PROSITE" id="PS50850"/>
    </source>
</evidence>
<evidence type="ECO:0000256" key="6">
    <source>
        <dbReference type="ARBA" id="ARBA00023136"/>
    </source>
</evidence>
<feature type="transmembrane region" description="Helical" evidence="8">
    <location>
        <begin position="135"/>
        <end position="156"/>
    </location>
</feature>
<feature type="transmembrane region" description="Helical" evidence="8">
    <location>
        <begin position="75"/>
        <end position="93"/>
    </location>
</feature>
<evidence type="ECO:0000256" key="7">
    <source>
        <dbReference type="SAM" id="MobiDB-lite"/>
    </source>
</evidence>
<dbReference type="PROSITE" id="PS50850">
    <property type="entry name" value="MFS"/>
    <property type="match status" value="1"/>
</dbReference>
<comment type="caution">
    <text evidence="10">The sequence shown here is derived from an EMBL/GenBank/DDBJ whole genome shotgun (WGS) entry which is preliminary data.</text>
</comment>
<feature type="transmembrane region" description="Helical" evidence="8">
    <location>
        <begin position="162"/>
        <end position="185"/>
    </location>
</feature>
<keyword evidence="2" id="KW-0813">Transport</keyword>
<gene>
    <name evidence="10" type="ORF">IF129_15995</name>
</gene>
<keyword evidence="11" id="KW-1185">Reference proteome</keyword>
<dbReference type="PANTHER" id="PTHR23517:SF2">
    <property type="entry name" value="MULTIDRUG RESISTANCE PROTEIN MDTH"/>
    <property type="match status" value="1"/>
</dbReference>
<evidence type="ECO:0000256" key="4">
    <source>
        <dbReference type="ARBA" id="ARBA00022692"/>
    </source>
</evidence>
<proteinExistence type="predicted"/>
<dbReference type="InterPro" id="IPR020846">
    <property type="entry name" value="MFS_dom"/>
</dbReference>
<feature type="domain" description="Major facilitator superfamily (MFS) profile" evidence="9">
    <location>
        <begin position="8"/>
        <end position="404"/>
    </location>
</feature>
<keyword evidence="4 8" id="KW-0812">Transmembrane</keyword>
<evidence type="ECO:0000313" key="11">
    <source>
        <dbReference type="Proteomes" id="UP000632289"/>
    </source>
</evidence>
<reference evidence="10" key="1">
    <citation type="submission" date="2020-09" db="EMBL/GenBank/DDBJ databases">
        <title>Secondary metabolite and genome analysis of marine Streptomyces chumphonensis KK1-2T.</title>
        <authorList>
            <person name="Phongsopitanun W."/>
            <person name="Kanchanasin P."/>
            <person name="Pittayakhajonwut P."/>
            <person name="Suwanborirux K."/>
            <person name="Tanasupawat S."/>
        </authorList>
    </citation>
    <scope>NUCLEOTIDE SEQUENCE</scope>
    <source>
        <strain evidence="10">KK1-2</strain>
    </source>
</reference>
<keyword evidence="6 8" id="KW-0472">Membrane</keyword>
<feature type="transmembrane region" description="Helical" evidence="8">
    <location>
        <begin position="12"/>
        <end position="32"/>
    </location>
</feature>
<feature type="transmembrane region" description="Helical" evidence="8">
    <location>
        <begin position="256"/>
        <end position="274"/>
    </location>
</feature>
<dbReference type="GO" id="GO:0022857">
    <property type="term" value="F:transmembrane transporter activity"/>
    <property type="evidence" value="ECO:0007669"/>
    <property type="project" value="InterPro"/>
</dbReference>
<dbReference type="Pfam" id="PF07690">
    <property type="entry name" value="MFS_1"/>
    <property type="match status" value="1"/>
</dbReference>
<evidence type="ECO:0000256" key="8">
    <source>
        <dbReference type="SAM" id="Phobius"/>
    </source>
</evidence>
<feature type="transmembrane region" description="Helical" evidence="8">
    <location>
        <begin position="217"/>
        <end position="236"/>
    </location>
</feature>
<dbReference type="GO" id="GO:0005886">
    <property type="term" value="C:plasma membrane"/>
    <property type="evidence" value="ECO:0007669"/>
    <property type="project" value="UniProtKB-SubCell"/>
</dbReference>
<dbReference type="InterPro" id="IPR036259">
    <property type="entry name" value="MFS_trans_sf"/>
</dbReference>
<protein>
    <submittedName>
        <fullName evidence="10">MFS transporter</fullName>
    </submittedName>
</protein>
<dbReference type="PANTHER" id="PTHR23517">
    <property type="entry name" value="RESISTANCE PROTEIN MDTM, PUTATIVE-RELATED-RELATED"/>
    <property type="match status" value="1"/>
</dbReference>
<feature type="transmembrane region" description="Helical" evidence="8">
    <location>
        <begin position="286"/>
        <end position="306"/>
    </location>
</feature>
<name>A0A927F0B4_9ACTN</name>
<evidence type="ECO:0000313" key="10">
    <source>
        <dbReference type="EMBL" id="MBD3933048.1"/>
    </source>
</evidence>
<feature type="transmembrane region" description="Helical" evidence="8">
    <location>
        <begin position="312"/>
        <end position="339"/>
    </location>
</feature>
<organism evidence="10 11">
    <name type="scientific">Streptomyces chumphonensis</name>
    <dbReference type="NCBI Taxonomy" id="1214925"/>
    <lineage>
        <taxon>Bacteria</taxon>
        <taxon>Bacillati</taxon>
        <taxon>Actinomycetota</taxon>
        <taxon>Actinomycetes</taxon>
        <taxon>Kitasatosporales</taxon>
        <taxon>Streptomycetaceae</taxon>
        <taxon>Streptomyces</taxon>
    </lineage>
</organism>
<dbReference type="Gene3D" id="1.20.1250.20">
    <property type="entry name" value="MFS general substrate transporter like domains"/>
    <property type="match status" value="1"/>
</dbReference>
<feature type="region of interest" description="Disordered" evidence="7">
    <location>
        <begin position="420"/>
        <end position="439"/>
    </location>
</feature>
<evidence type="ECO:0000256" key="3">
    <source>
        <dbReference type="ARBA" id="ARBA00022475"/>
    </source>
</evidence>
<dbReference type="AlphaFoldDB" id="A0A927F0B4"/>
<dbReference type="InterPro" id="IPR050171">
    <property type="entry name" value="MFS_Transporters"/>
</dbReference>
<keyword evidence="3" id="KW-1003">Cell membrane</keyword>
<dbReference type="EMBL" id="JACXYU010000008">
    <property type="protein sequence ID" value="MBD3933048.1"/>
    <property type="molecule type" value="Genomic_DNA"/>
</dbReference>
<comment type="subcellular location">
    <subcellularLocation>
        <location evidence="1">Cell membrane</location>
        <topology evidence="1">Multi-pass membrane protein</topology>
    </subcellularLocation>
</comment>
<feature type="transmembrane region" description="Helical" evidence="8">
    <location>
        <begin position="379"/>
        <end position="398"/>
    </location>
</feature>
<sequence>MTTATGATLRRIQLGNALSAFGSGFTVPYLFIYVADVRELGPSMAGAVLAVFAAAALLVLPLVGRVIDRRGPLPVALTGTGAAAVGASGFGLTEQAATVLTAAAVLGAGVAVLQPALATMIVWCSTTETRSRAFATQFFLINLGMGAGGLLGGLIVDEHAPASFTLLFSIQAVMFLVLGGVLWTVRVPRAPVLGDPPTADGQAPAASGWRALLEDRAMVLLGVLGFVLFFTCYGQFESGLAAYGVEVTGISTSTLGLALFANTVVIMLAQFVVLRMVHGRRRSRVVALVGVVWAVAWLSAGASGLVPQTPALAVTLFISTYALFGLGEAMLSPTVAPLVADLAPQPMVGRYNSAFALVKQLGVAVGPAVGGLMAAQGAYPAYIALLVMCSLGIALLALRLGRRLTPVQDDPALRVTQVVLRSPQPGGPGPAGQPVGVTV</sequence>
<dbReference type="InterPro" id="IPR011701">
    <property type="entry name" value="MFS"/>
</dbReference>
<evidence type="ECO:0000256" key="5">
    <source>
        <dbReference type="ARBA" id="ARBA00022989"/>
    </source>
</evidence>
<feature type="transmembrane region" description="Helical" evidence="8">
    <location>
        <begin position="351"/>
        <end position="373"/>
    </location>
</feature>
<keyword evidence="5 8" id="KW-1133">Transmembrane helix</keyword>
<evidence type="ECO:0000256" key="2">
    <source>
        <dbReference type="ARBA" id="ARBA00022448"/>
    </source>
</evidence>
<dbReference type="Proteomes" id="UP000632289">
    <property type="component" value="Unassembled WGS sequence"/>
</dbReference>
<dbReference type="RefSeq" id="WP_191210355.1">
    <property type="nucleotide sequence ID" value="NZ_BAABKL010000007.1"/>
</dbReference>
<evidence type="ECO:0000256" key="1">
    <source>
        <dbReference type="ARBA" id="ARBA00004651"/>
    </source>
</evidence>
<feature type="transmembrane region" description="Helical" evidence="8">
    <location>
        <begin position="99"/>
        <end position="123"/>
    </location>
</feature>